<dbReference type="InterPro" id="IPR019734">
    <property type="entry name" value="TPR_rpt"/>
</dbReference>
<reference evidence="5" key="1">
    <citation type="submission" date="2025-08" db="UniProtKB">
        <authorList>
            <consortium name="RefSeq"/>
        </authorList>
    </citation>
    <scope>IDENTIFICATION</scope>
    <source>
        <tissue evidence="5">Gonad</tissue>
    </source>
</reference>
<dbReference type="Gene3D" id="1.25.40.10">
    <property type="entry name" value="Tetratricopeptide repeat domain"/>
    <property type="match status" value="7"/>
</dbReference>
<sequence>MSSKETKAALKAAREAIRKKEYKEALKHCKDVLKQDKNNYHALVFVGVAAAELDQPDQAQAAYRRAAEAEPDQLLAWQGLCGFYEKLNRPDQRQELSDVYSRLMKLCQSDKSKWQELAAKQGDLLAKVGDVRKAAGVWREVIVAMETSGNNNVMEFWVKIITLMSQQKDLSREDMDLLKEAYSTVIKSDTVSGEDHKKHYEGYIRLLLENQLESGPEIEVLCRDMSSSHPDSTFPLQTLCLIGLEDDSVSEATLASCTLLQSLDPNNSAAQLLQGFHLLHREPVKARQLLQTGVGSCRDCVYGWVHLACVQVKLHNHVGAVEAARQGIKVLEKLQNVNNRDKVQRNLTLLLGEALTGSKLPANLAEALHLYTQEAEKDPSCQEAVQGLCQTYINLGDLDKAGELCDRTIKSNAAQHTMVALQGLVFSLQGKCEMAERQLKKAVELNTEVAMYHFRLGHLYWTMGEETKKEKSKCMTSLLKAAKLDPHHSDTFLYLGHYYRDVAGDVQRAKRCYQKAFDLDQSSEEAGAAFGDACIALGEEEAGLKLYLSVTSRASAGTAKWAWLRLGLYQLKHGEGTQAVKSLQAALRADPKDPHCWECLAEAYLTRGGYTAALKAFTKAAELNPEATYSLYQVAAIKQVLGQFPDAVAEYQVILEKDSAYVPALKGLGETYLAQAREALNEYLNGRVVDASQSAILALAKGVSVRADLSCLWKLLGDACTLLHPISADLVTLKVPGSLLGEERFAEDQVMGKRDVLTLGGRCYGRALRLAEDCSSWHDLGLNYFYQAQEDNDKEASKGLVEKATQVLKKAITLESGNHKHWLALGMVTASKEADNPELAQHAFIKSIQEEPNNVEAWTNLGVLYLKYDQVELAHQAFKVAQSLNPSYVASWIGQALVAETIGHEEAMDLFRHTTELGTHLEGGIGYANWVCNTLQDTSNRNSDVYKYNIVQMGAVMAASLALSKYTDRVHSNPTAYNMLGLLLEHQGLLRGAEGAFLQAVKLLRVTEDQDKLNKALCNHGRVLCGRGRFEEAVTQYRAITPLVEFRDVCGLAHALYRAGKLEESYGAYEQAFQLAPSDTDKSCVLAAMAMVAHKFEDAERAKTLLFRCSQLQPPSVHGLQALCVLGLTNGDVTLASAALTELLKQGDDQRFMCDVSFLTACLYTAQGDTMAARNAILKNIHKYPSETKLWELLAVFTLQQQPQHATAAHAAVQVPKALTAPPTHEQALSLSLAKLAAGVHTRDRRTDGLVNAQKAVHFYPGQLTSWLVLTAVVYANNVVSKVKGQGSHREGADLGCTRVITALLEQPGRPENSPVMKQWATLQSVSSLMELGRFEEAKRACNKESTPYPPLHTLSAMADIAVKVTAGQPVGSVEQLRSAVLSNQTAMAWQLLSSVYQTQGMTVAAEMCYRQSLQVSTSPQGKITALLRLAYLALLMVQTKDADVERWKSLALEATGEALKIDPWCSTAQLLQGALYFSLNNIKQSKKTLERLLFKKSVEDDLLGRFEEAKRACDKESTPYPPLHTLSAMADIAVKVTAGQPVGSVEQLRSAVLSNQTAMAWQLLSSVYQTQGMTVAAEMCYRQSLQVSTSPQGKITALLRLAYLALLMVQTKDADVERWKSLALEATGEALKIDPWCSTAHLLQGALYFSLNNIKQSKKTLERLLFKKSVEDDLSISVARLYLLKILLAKDDALKVSELLKAAEEQHDLLFERLKQLAGTNT</sequence>
<dbReference type="Pfam" id="PF14559">
    <property type="entry name" value="TPR_19"/>
    <property type="match status" value="2"/>
</dbReference>
<feature type="repeat" description="TPR" evidence="3">
    <location>
        <begin position="560"/>
        <end position="593"/>
    </location>
</feature>
<feature type="repeat" description="TPR" evidence="3">
    <location>
        <begin position="855"/>
        <end position="888"/>
    </location>
</feature>
<gene>
    <name evidence="5" type="primary">LOC109464379</name>
</gene>
<keyword evidence="4" id="KW-1185">Reference proteome</keyword>
<dbReference type="Pfam" id="PF13431">
    <property type="entry name" value="TPR_17"/>
    <property type="match status" value="1"/>
</dbReference>
<dbReference type="PANTHER" id="PTHR15704">
    <property type="entry name" value="SUPERKILLER 3 PROTEIN-RELATED"/>
    <property type="match status" value="1"/>
</dbReference>
<dbReference type="GeneID" id="109464379"/>
<evidence type="ECO:0000256" key="1">
    <source>
        <dbReference type="ARBA" id="ARBA00022737"/>
    </source>
</evidence>
<feature type="repeat" description="TPR" evidence="3">
    <location>
        <begin position="594"/>
        <end position="627"/>
    </location>
</feature>
<dbReference type="InterPro" id="IPR039226">
    <property type="entry name" value="Ski3/TTC37"/>
</dbReference>
<dbReference type="InterPro" id="IPR011990">
    <property type="entry name" value="TPR-like_helical_dom_sf"/>
</dbReference>
<evidence type="ECO:0000313" key="5">
    <source>
        <dbReference type="RefSeq" id="XP_019616886.1"/>
    </source>
</evidence>
<keyword evidence="2 3" id="KW-0802">TPR repeat</keyword>
<evidence type="ECO:0000256" key="2">
    <source>
        <dbReference type="ARBA" id="ARBA00022803"/>
    </source>
</evidence>
<dbReference type="OrthoDB" id="421075at2759"/>
<name>A0A6P4YIM9_BRABE</name>
<feature type="repeat" description="TPR" evidence="3">
    <location>
        <begin position="40"/>
        <end position="73"/>
    </location>
</feature>
<dbReference type="GO" id="GO:0006401">
    <property type="term" value="P:RNA catabolic process"/>
    <property type="evidence" value="ECO:0007669"/>
    <property type="project" value="InterPro"/>
</dbReference>
<evidence type="ECO:0000313" key="4">
    <source>
        <dbReference type="Proteomes" id="UP000515135"/>
    </source>
</evidence>
<dbReference type="PANTHER" id="PTHR15704:SF7">
    <property type="entry name" value="SUPERKILLER COMPLEX PROTEIN 3"/>
    <property type="match status" value="1"/>
</dbReference>
<dbReference type="GO" id="GO:0055087">
    <property type="term" value="C:Ski complex"/>
    <property type="evidence" value="ECO:0007669"/>
    <property type="project" value="InterPro"/>
</dbReference>
<dbReference type="RefSeq" id="XP_019616886.1">
    <property type="nucleotide sequence ID" value="XM_019761327.1"/>
</dbReference>
<accession>A0A6P4YIM9</accession>
<dbReference type="Pfam" id="PF13432">
    <property type="entry name" value="TPR_16"/>
    <property type="match status" value="1"/>
</dbReference>
<dbReference type="KEGG" id="bbel:109464379"/>
<proteinExistence type="predicted"/>
<evidence type="ECO:0000256" key="3">
    <source>
        <dbReference type="PROSITE-ProRule" id="PRU00339"/>
    </source>
</evidence>
<organism evidence="4 5">
    <name type="scientific">Branchiostoma belcheri</name>
    <name type="common">Amphioxus</name>
    <dbReference type="NCBI Taxonomy" id="7741"/>
    <lineage>
        <taxon>Eukaryota</taxon>
        <taxon>Metazoa</taxon>
        <taxon>Chordata</taxon>
        <taxon>Cephalochordata</taxon>
        <taxon>Leptocardii</taxon>
        <taxon>Amphioxiformes</taxon>
        <taxon>Branchiostomatidae</taxon>
        <taxon>Branchiostoma</taxon>
    </lineage>
</organism>
<dbReference type="SMART" id="SM00028">
    <property type="entry name" value="TPR"/>
    <property type="match status" value="16"/>
</dbReference>
<protein>
    <submittedName>
        <fullName evidence="5">LOW QUALITY PROTEIN: tetratricopeptide repeat protein 37-like</fullName>
    </submittedName>
</protein>
<dbReference type="PROSITE" id="PS50005">
    <property type="entry name" value="TPR"/>
    <property type="match status" value="4"/>
</dbReference>
<dbReference type="Proteomes" id="UP000515135">
    <property type="component" value="Unplaced"/>
</dbReference>
<keyword evidence="1" id="KW-0677">Repeat</keyword>
<dbReference type="SUPFAM" id="SSF48452">
    <property type="entry name" value="TPR-like"/>
    <property type="match status" value="6"/>
</dbReference>